<dbReference type="EnsemblMetazoa" id="CLYHEMT013418.2">
    <property type="protein sequence ID" value="CLYHEMP013418.2"/>
    <property type="gene ID" value="CLYHEMG013418"/>
</dbReference>
<feature type="compositionally biased region" description="Polar residues" evidence="2">
    <location>
        <begin position="485"/>
        <end position="498"/>
    </location>
</feature>
<dbReference type="GO" id="GO:0007165">
    <property type="term" value="P:signal transduction"/>
    <property type="evidence" value="ECO:0007669"/>
    <property type="project" value="InterPro"/>
</dbReference>
<sequence>RKKVLIMSFQPFSRLCVQRLTHLLELDSLEAFQTLEDCPYVAKNIQIEDQLPFDNIERSSNNVLKNSKSPKAQVKKIFKNISKKEMPTVFGQAVTEDTLLMIIQLIDHLKMYASTEGLFRISGNKKRQEELKTVLNQNKALHLDSEDCPYNAHDIAGVLKHFFGELPEPLLTKSCYVCYQQLAGKLKEMDSITRYKKKVETLKMLFLLLPPLNRLLLKKLVELLTVVAAQETSKMTAYNLGVIFAPNVVCTRQPMGCLSDFTENVEPFTDLVKFIIENSEEVFTIPEDFLEDGKKYINNAVTDHDVELPMSRAYCQQIDSRQFAKESKDNTHQELMMLYNQMMELPDGQLKNDFLEKFRQSYPGTPMFIPKSVKEKQRDSLPCTPQPRSKFGGCLNRPSSSSVKKAASENFLDSIDSNKDVPRSSIIDTPGRSEDNILAAFSNSNILNTTGTPGRIKKFCKRVRRRSVEIFTLKKDKDEVDDENQVSVDDSQANSSRLRSVFGGSIRKPGPSWKGLKKSVSTPSLSTRRKSSNSDSEEDLSKRKLSFSSEVDIHKMKSKPVETKDPVFDKGIVNDAFQDKENITDNLNMNPKTPVIRKVLCPSTSSAVRMRNDEKPAAANVLQSIDNTPKIMKSARNEGAVGTLKMKAKGFRMSGHFKRMTSLPSKGSPAVKQSSKDKDKGNKENSVVSTNTTKRKENICTVTTV</sequence>
<feature type="domain" description="Rho-GAP" evidence="3">
    <location>
        <begin position="72"/>
        <end position="283"/>
    </location>
</feature>
<dbReference type="PANTHER" id="PTHR14963">
    <property type="entry name" value="RHO GTPASE ACTIVATING PROTEIN 18,19-RELATED"/>
    <property type="match status" value="1"/>
</dbReference>
<keyword evidence="1" id="KW-0343">GTPase activation</keyword>
<dbReference type="SMART" id="SM00324">
    <property type="entry name" value="RhoGAP"/>
    <property type="match status" value="1"/>
</dbReference>
<evidence type="ECO:0000256" key="2">
    <source>
        <dbReference type="SAM" id="MobiDB-lite"/>
    </source>
</evidence>
<organism evidence="4 5">
    <name type="scientific">Clytia hemisphaerica</name>
    <dbReference type="NCBI Taxonomy" id="252671"/>
    <lineage>
        <taxon>Eukaryota</taxon>
        <taxon>Metazoa</taxon>
        <taxon>Cnidaria</taxon>
        <taxon>Hydrozoa</taxon>
        <taxon>Hydroidolina</taxon>
        <taxon>Leptothecata</taxon>
        <taxon>Obeliida</taxon>
        <taxon>Clytiidae</taxon>
        <taxon>Clytia</taxon>
    </lineage>
</organism>
<dbReference type="GO" id="GO:0051056">
    <property type="term" value="P:regulation of small GTPase mediated signal transduction"/>
    <property type="evidence" value="ECO:0007669"/>
    <property type="project" value="TreeGrafter"/>
</dbReference>
<proteinExistence type="predicted"/>
<dbReference type="Proteomes" id="UP000594262">
    <property type="component" value="Unplaced"/>
</dbReference>
<dbReference type="Pfam" id="PF00620">
    <property type="entry name" value="RhoGAP"/>
    <property type="match status" value="1"/>
</dbReference>
<feature type="compositionally biased region" description="Basic and acidic residues" evidence="2">
    <location>
        <begin position="674"/>
        <end position="683"/>
    </location>
</feature>
<evidence type="ECO:0000313" key="4">
    <source>
        <dbReference type="EnsemblMetazoa" id="CLYHEMP013418.2"/>
    </source>
</evidence>
<dbReference type="InterPro" id="IPR000198">
    <property type="entry name" value="RhoGAP_dom"/>
</dbReference>
<name>A0A7M5WVA2_9CNID</name>
<dbReference type="GO" id="GO:0005737">
    <property type="term" value="C:cytoplasm"/>
    <property type="evidence" value="ECO:0007669"/>
    <property type="project" value="TreeGrafter"/>
</dbReference>
<dbReference type="PROSITE" id="PS50238">
    <property type="entry name" value="RHOGAP"/>
    <property type="match status" value="1"/>
</dbReference>
<protein>
    <recommendedName>
        <fullName evidence="3">Rho-GAP domain-containing protein</fullName>
    </recommendedName>
</protein>
<dbReference type="SUPFAM" id="SSF48350">
    <property type="entry name" value="GTPase activation domain, GAP"/>
    <property type="match status" value="1"/>
</dbReference>
<evidence type="ECO:0000259" key="3">
    <source>
        <dbReference type="PROSITE" id="PS50238"/>
    </source>
</evidence>
<dbReference type="Gene3D" id="1.10.555.10">
    <property type="entry name" value="Rho GTPase activation protein"/>
    <property type="match status" value="1"/>
</dbReference>
<keyword evidence="5" id="KW-1185">Reference proteome</keyword>
<evidence type="ECO:0000313" key="5">
    <source>
        <dbReference type="Proteomes" id="UP000594262"/>
    </source>
</evidence>
<feature type="region of interest" description="Disordered" evidence="2">
    <location>
        <begin position="373"/>
        <end position="399"/>
    </location>
</feature>
<accession>A0A7M5WVA2</accession>
<reference evidence="4" key="1">
    <citation type="submission" date="2021-01" db="UniProtKB">
        <authorList>
            <consortium name="EnsemblMetazoa"/>
        </authorList>
    </citation>
    <scope>IDENTIFICATION</scope>
</reference>
<feature type="region of interest" description="Disordered" evidence="2">
    <location>
        <begin position="658"/>
        <end position="705"/>
    </location>
</feature>
<dbReference type="GO" id="GO:0005096">
    <property type="term" value="F:GTPase activator activity"/>
    <property type="evidence" value="ECO:0007669"/>
    <property type="project" value="UniProtKB-KW"/>
</dbReference>
<dbReference type="InterPro" id="IPR008936">
    <property type="entry name" value="Rho_GTPase_activation_prot"/>
</dbReference>
<feature type="region of interest" description="Disordered" evidence="2">
    <location>
        <begin position="479"/>
        <end position="543"/>
    </location>
</feature>
<dbReference type="AlphaFoldDB" id="A0A7M5WVA2"/>
<evidence type="ECO:0000256" key="1">
    <source>
        <dbReference type="ARBA" id="ARBA00022468"/>
    </source>
</evidence>
<dbReference type="OrthoDB" id="10061772at2759"/>
<dbReference type="PANTHER" id="PTHR14963:SF7">
    <property type="entry name" value="RHO GTPASE-ACTIVATING PROTEIN 19"/>
    <property type="match status" value="1"/>
</dbReference>